<dbReference type="EMBL" id="JAATJJ010000001">
    <property type="protein sequence ID" value="NJB69840.1"/>
    <property type="molecule type" value="Genomic_DNA"/>
</dbReference>
<dbReference type="Gene3D" id="2.60.40.1180">
    <property type="entry name" value="Golgi alpha-mannosidase II"/>
    <property type="match status" value="1"/>
</dbReference>
<sequence length="534" mass="58353">MANKEERDPITHSKDTKSLLDRRTFITTMAGATLLLTACGRSASKGNSTRGAMEIDFDGKGPIMPDNFMGFSYELAQLMDPDFFSPQNTELVALFKQLSPNGVLRLGGNSSESCWLKVDENTTAPTMRSVDTEDDAHWMPRELFMLPASSIVSLAGFLQATGWSLIYGFNFGNSTKEQLAHEAAFIYGHVKDHLLYFQIGNEPDFYPEPNNRTRPETWGFDEYLEEWVNCAEEIVKKVPSAVFGGPDVGASSDWIERFIPTASARLKERLIAVSGHYYPMGPPDDPTVTTQRLFLTNKKVGASTKVIVDMASEHNFGYRMTEGNSCYRGGKPGTSDTMASALWGGEYLAILATEGCVGVNLHGGSRNILKAALNNHLPGENVATAAGSDSKGSFYTPIAGETDFGFVARPLFHAMFMVQQFVGCEMKRVVVDCEGLDVTAFAGVENNQWKVIIFNKEIDDAVDLAFKVPAHVTSGTLWRLTAPALDARKEILLAGSEITPNAPWTPQKTEECALSNAICSVSVPATSALIVFLK</sequence>
<dbReference type="Gene3D" id="3.20.20.80">
    <property type="entry name" value="Glycosidases"/>
    <property type="match status" value="1"/>
</dbReference>
<dbReference type="SUPFAM" id="SSF51445">
    <property type="entry name" value="(Trans)glycosidases"/>
    <property type="match status" value="1"/>
</dbReference>
<accession>A0A846QS94</accession>
<dbReference type="PANTHER" id="PTHR36183">
    <property type="entry name" value="BETA-GLUCURONIDASE"/>
    <property type="match status" value="1"/>
</dbReference>
<dbReference type="InterPro" id="IPR013780">
    <property type="entry name" value="Glyco_hydro_b"/>
</dbReference>
<dbReference type="InterPro" id="IPR052974">
    <property type="entry name" value="GH79_Enzymes"/>
</dbReference>
<evidence type="ECO:0000313" key="1">
    <source>
        <dbReference type="EMBL" id="NJB69840.1"/>
    </source>
</evidence>
<evidence type="ECO:0008006" key="3">
    <source>
        <dbReference type="Google" id="ProtNLM"/>
    </source>
</evidence>
<comment type="caution">
    <text evidence="1">The sequence shown here is derived from an EMBL/GenBank/DDBJ whole genome shotgun (WGS) entry which is preliminary data.</text>
</comment>
<dbReference type="InterPro" id="IPR017853">
    <property type="entry name" value="GH"/>
</dbReference>
<organism evidence="1 2">
    <name type="scientific">Saonia flava</name>
    <dbReference type="NCBI Taxonomy" id="523696"/>
    <lineage>
        <taxon>Bacteria</taxon>
        <taxon>Pseudomonadati</taxon>
        <taxon>Bacteroidota</taxon>
        <taxon>Flavobacteriia</taxon>
        <taxon>Flavobacteriales</taxon>
        <taxon>Flavobacteriaceae</taxon>
        <taxon>Saonia</taxon>
    </lineage>
</organism>
<gene>
    <name evidence="1" type="ORF">GGR42_000302</name>
</gene>
<proteinExistence type="predicted"/>
<dbReference type="Proteomes" id="UP000590442">
    <property type="component" value="Unassembled WGS sequence"/>
</dbReference>
<name>A0A846QS94_9FLAO</name>
<evidence type="ECO:0000313" key="2">
    <source>
        <dbReference type="Proteomes" id="UP000590442"/>
    </source>
</evidence>
<dbReference type="AlphaFoldDB" id="A0A846QS94"/>
<protein>
    <recommendedName>
        <fullName evidence="3">Beta-glucuronidase</fullName>
    </recommendedName>
</protein>
<dbReference type="PANTHER" id="PTHR36183:SF2">
    <property type="entry name" value="BETA-GLUCURONIDASE C-TERMINAL DOMAIN-CONTAINING PROTEIN"/>
    <property type="match status" value="1"/>
</dbReference>
<dbReference type="RefSeq" id="WP_167960148.1">
    <property type="nucleotide sequence ID" value="NZ_JAATJJ010000001.1"/>
</dbReference>
<reference evidence="1 2" key="1">
    <citation type="submission" date="2020-03" db="EMBL/GenBank/DDBJ databases">
        <title>Genomic Encyclopedia of Type Strains, Phase IV (KMG-IV): sequencing the most valuable type-strain genomes for metagenomic binning, comparative biology and taxonomic classification.</title>
        <authorList>
            <person name="Goeker M."/>
        </authorList>
    </citation>
    <scope>NUCLEOTIDE SEQUENCE [LARGE SCALE GENOMIC DNA]</scope>
    <source>
        <strain evidence="1 2">DSM 29762</strain>
    </source>
</reference>
<keyword evidence="2" id="KW-1185">Reference proteome</keyword>